<evidence type="ECO:0000313" key="3">
    <source>
        <dbReference type="EMBL" id="KAH6836377.1"/>
    </source>
</evidence>
<protein>
    <recommendedName>
        <fullName evidence="5">Pentatricopeptide repeat-containing protein</fullName>
    </recommendedName>
</protein>
<keyword evidence="4" id="KW-1185">Reference proteome</keyword>
<keyword evidence="1" id="KW-0677">Repeat</keyword>
<accession>A0AAD4JM64</accession>
<dbReference type="PANTHER" id="PTHR47926:SF348">
    <property type="entry name" value="PENTATRICOPEPTIDE REPEAT-CONTAINING PROTEIN"/>
    <property type="match status" value="1"/>
</dbReference>
<organism evidence="3 4">
    <name type="scientific">Perilla frutescens var. hirtella</name>
    <name type="common">Perilla citriodora</name>
    <name type="synonym">Perilla setoyensis</name>
    <dbReference type="NCBI Taxonomy" id="608512"/>
    <lineage>
        <taxon>Eukaryota</taxon>
        <taxon>Viridiplantae</taxon>
        <taxon>Streptophyta</taxon>
        <taxon>Embryophyta</taxon>
        <taxon>Tracheophyta</taxon>
        <taxon>Spermatophyta</taxon>
        <taxon>Magnoliopsida</taxon>
        <taxon>eudicotyledons</taxon>
        <taxon>Gunneridae</taxon>
        <taxon>Pentapetalae</taxon>
        <taxon>asterids</taxon>
        <taxon>lamiids</taxon>
        <taxon>Lamiales</taxon>
        <taxon>Lamiaceae</taxon>
        <taxon>Nepetoideae</taxon>
        <taxon>Elsholtzieae</taxon>
        <taxon>Perilla</taxon>
    </lineage>
</organism>
<name>A0AAD4JM64_PERFH</name>
<feature type="repeat" description="PPR" evidence="2">
    <location>
        <begin position="296"/>
        <end position="330"/>
    </location>
</feature>
<dbReference type="AlphaFoldDB" id="A0AAD4JM64"/>
<dbReference type="PROSITE" id="PS51375">
    <property type="entry name" value="PPR"/>
    <property type="match status" value="3"/>
</dbReference>
<dbReference type="Pfam" id="PF01535">
    <property type="entry name" value="PPR"/>
    <property type="match status" value="4"/>
</dbReference>
<dbReference type="Proteomes" id="UP001190926">
    <property type="component" value="Unassembled WGS sequence"/>
</dbReference>
<dbReference type="InterPro" id="IPR011990">
    <property type="entry name" value="TPR-like_helical_dom_sf"/>
</dbReference>
<dbReference type="PANTHER" id="PTHR47926">
    <property type="entry name" value="PENTATRICOPEPTIDE REPEAT-CONTAINING PROTEIN"/>
    <property type="match status" value="1"/>
</dbReference>
<proteinExistence type="predicted"/>
<dbReference type="GO" id="GO:0003723">
    <property type="term" value="F:RNA binding"/>
    <property type="evidence" value="ECO:0007669"/>
    <property type="project" value="InterPro"/>
</dbReference>
<gene>
    <name evidence="3" type="ORF">C2S53_011237</name>
</gene>
<evidence type="ECO:0000256" key="1">
    <source>
        <dbReference type="ARBA" id="ARBA00022737"/>
    </source>
</evidence>
<dbReference type="Pfam" id="PF20431">
    <property type="entry name" value="E_motif"/>
    <property type="match status" value="1"/>
</dbReference>
<feature type="repeat" description="PPR" evidence="2">
    <location>
        <begin position="155"/>
        <end position="189"/>
    </location>
</feature>
<evidence type="ECO:0000256" key="2">
    <source>
        <dbReference type="PROSITE-ProRule" id="PRU00708"/>
    </source>
</evidence>
<dbReference type="NCBIfam" id="TIGR00756">
    <property type="entry name" value="PPR"/>
    <property type="match status" value="4"/>
</dbReference>
<evidence type="ECO:0008006" key="5">
    <source>
        <dbReference type="Google" id="ProtNLM"/>
    </source>
</evidence>
<dbReference type="InterPro" id="IPR046848">
    <property type="entry name" value="E_motif"/>
</dbReference>
<reference evidence="3 4" key="1">
    <citation type="journal article" date="2021" name="Nat. Commun.">
        <title>Incipient diploidization of the medicinal plant Perilla within 10,000 years.</title>
        <authorList>
            <person name="Zhang Y."/>
            <person name="Shen Q."/>
            <person name="Leng L."/>
            <person name="Zhang D."/>
            <person name="Chen S."/>
            <person name="Shi Y."/>
            <person name="Ning Z."/>
            <person name="Chen S."/>
        </authorList>
    </citation>
    <scope>NUCLEOTIDE SEQUENCE [LARGE SCALE GENOMIC DNA]</scope>
    <source>
        <strain evidence="4">cv. PC099</strain>
    </source>
</reference>
<dbReference type="Pfam" id="PF13041">
    <property type="entry name" value="PPR_2"/>
    <property type="match status" value="2"/>
</dbReference>
<evidence type="ECO:0000313" key="4">
    <source>
        <dbReference type="Proteomes" id="UP001190926"/>
    </source>
</evidence>
<dbReference type="FunFam" id="1.25.40.10:FF:000184">
    <property type="entry name" value="Pentatricopeptide repeat-containing protein, chloroplastic"/>
    <property type="match status" value="1"/>
</dbReference>
<dbReference type="GO" id="GO:0009451">
    <property type="term" value="P:RNA modification"/>
    <property type="evidence" value="ECO:0007669"/>
    <property type="project" value="InterPro"/>
</dbReference>
<dbReference type="Gene3D" id="1.25.40.10">
    <property type="entry name" value="Tetratricopeptide repeat domain"/>
    <property type="match status" value="4"/>
</dbReference>
<dbReference type="InterPro" id="IPR002885">
    <property type="entry name" value="PPR_rpt"/>
</dbReference>
<dbReference type="InterPro" id="IPR046960">
    <property type="entry name" value="PPR_At4g14850-like_plant"/>
</dbReference>
<dbReference type="EMBL" id="SDAM02000020">
    <property type="protein sequence ID" value="KAH6836377.1"/>
    <property type="molecule type" value="Genomic_DNA"/>
</dbReference>
<sequence>MLKAQLRLPELFLHLLQRCNCTSKCSKQVEQVHSLLVTHGYLLITDLWVNTLLYNTLIRTYLNLSRPYTSLSLFSEMLRHQAPPNSYTFPSVLKAIASLSQSYGISRIGYSLHAQCVERGLLDDPFVRTSFLSLYSQFGDIRCAHKVFDEISQPCIVSYNAMLDAFGKSGNMDLAISMFFRMPKRDVYSWTSIINGYTQNGCSTEAIRFFMEMMVDEDVNHGFLRPNEATFVSVLSSCANSNDGFALCRGMQIHGYMIRTEKELSVFSGTSLISFYGKMGRLSYAFKVFNGMSVKKVCAWNAMIGSLALNGRESQALEMFEKMKNLALCPNEVTFVGVLSACARAELVSLGMELFQAMSLDFSITPTMEHYGCVVDLLGRAGLLKEAYKFVRSMPFEADASVLGALLGACRVHGDVDLGNEVGRRLLELQPDHCGRYVVLSSIYAGAEIWDHAAALRKAMVHAGIQKVPAISMAD</sequence>
<feature type="repeat" description="PPR" evidence="2">
    <location>
        <begin position="50"/>
        <end position="84"/>
    </location>
</feature>
<comment type="caution">
    <text evidence="3">The sequence shown here is derived from an EMBL/GenBank/DDBJ whole genome shotgun (WGS) entry which is preliminary data.</text>
</comment>